<feature type="region of interest" description="Disordered" evidence="2">
    <location>
        <begin position="211"/>
        <end position="235"/>
    </location>
</feature>
<dbReference type="SUPFAM" id="SSF52113">
    <property type="entry name" value="BRCT domain"/>
    <property type="match status" value="4"/>
</dbReference>
<evidence type="ECO:0000259" key="3">
    <source>
        <dbReference type="PROSITE" id="PS50172"/>
    </source>
</evidence>
<sequence>MAGNGASNKELPLAGVVLCFTSIVPEHRSELIAIASQMGASHRFDLTADVTHLLIGEIKTPKYKYVARERPDVTVLNPKWVEAVRQSWMQGGDTDIRALEEQWRLPTFTGLSICATGFEDGAFRDYLRSMSVRNGAEYSSDLTKDITHLVARDTQTQKYKFATQWNVTIVTRQWFTDSLERGMVLDEALYHPLLPPEQQGAGAWNRAVPLARETAPDRNPSSNPRPRKLRRTASAKLVGQNEGIWGDIVGAGFESSDLRRSRGSQHRSDSTRTLPRTASIVQEARSFASESGPAEPQDSRQSKPGRQSSGPVAGNEGFLHGCYFYIHGFSSKQGNVLRHHLSFNGAQLVVSLSEFSRPEIPKRGHDLYIIVPYTTPRTKVPSTDDLAFECEVVTDMWLERCLDAKALVLPESHVANTPLLRSPIPGFHGMKICSTGFSKIDLLHLSKLATLAGGTYHEYLTSNASVLICNDAGPVNPDKLRHTSEWGVAAVSANWLWDSIRSEQKRPFESYAIKGPSRPPTQNTRDLEVRAGSRTAYPEPTSQNGSTGIPLAKSTASTTIHADLSQGRSKAKGGAHSPTEQHKPTPSPKRPAEIQRITTSPSKVKSATDRPMSASPAKRPASAQSTNTSASSSHQKDQQSALEIAMNGILKQAREANSRSSTTTDPTESADDALRKRRRRPLLGRAPSHSSVRSTAAAKTADHRSRASSIDTLNEDGYGSAVDSVATESKLPSLINSGQFNFADSVGDHELHAPPQSQSPPPMTQLDYEDPDAVAMREKFLRCAGKAVEKRTAPDVDRLQELENSGWGAGRRTRAANRVVDDEF</sequence>
<keyword evidence="5" id="KW-1185">Reference proteome</keyword>
<dbReference type="OrthoDB" id="251770at2759"/>
<dbReference type="RefSeq" id="XP_024672036.1">
    <property type="nucleotide sequence ID" value="XM_024812619.1"/>
</dbReference>
<keyword evidence="1" id="KW-0677">Repeat</keyword>
<feature type="domain" description="BRCT" evidence="3">
    <location>
        <begin position="8"/>
        <end position="81"/>
    </location>
</feature>
<proteinExistence type="predicted"/>
<dbReference type="GeneID" id="36519779"/>
<dbReference type="InterPro" id="IPR036420">
    <property type="entry name" value="BRCT_dom_sf"/>
</dbReference>
<dbReference type="STRING" id="41067.A0A2I2FBN0"/>
<dbReference type="CDD" id="cd17723">
    <property type="entry name" value="BRCT_Rad4_rpt4"/>
    <property type="match status" value="1"/>
</dbReference>
<dbReference type="InterPro" id="IPR059215">
    <property type="entry name" value="BRCT2_TopBP1-like"/>
</dbReference>
<evidence type="ECO:0000256" key="1">
    <source>
        <dbReference type="ARBA" id="ARBA00022737"/>
    </source>
</evidence>
<feature type="domain" description="BRCT" evidence="3">
    <location>
        <begin position="314"/>
        <end position="415"/>
    </location>
</feature>
<dbReference type="EMBL" id="KZ559138">
    <property type="protein sequence ID" value="PLB38024.1"/>
    <property type="molecule type" value="Genomic_DNA"/>
</dbReference>
<feature type="region of interest" description="Disordered" evidence="2">
    <location>
        <begin position="565"/>
        <end position="639"/>
    </location>
</feature>
<protein>
    <submittedName>
        <fullName evidence="4">Subunit of DNA polymerase II</fullName>
    </submittedName>
</protein>
<dbReference type="PROSITE" id="PS50172">
    <property type="entry name" value="BRCT"/>
    <property type="match status" value="4"/>
</dbReference>
<accession>A0A2I2FBN0</accession>
<dbReference type="GO" id="GO:0007095">
    <property type="term" value="P:mitotic G2 DNA damage checkpoint signaling"/>
    <property type="evidence" value="ECO:0007669"/>
    <property type="project" value="TreeGrafter"/>
</dbReference>
<dbReference type="GO" id="GO:0006270">
    <property type="term" value="P:DNA replication initiation"/>
    <property type="evidence" value="ECO:0007669"/>
    <property type="project" value="TreeGrafter"/>
</dbReference>
<feature type="region of interest" description="Disordered" evidence="2">
    <location>
        <begin position="256"/>
        <end position="312"/>
    </location>
</feature>
<feature type="compositionally biased region" description="Polar residues" evidence="2">
    <location>
        <begin position="596"/>
        <end position="605"/>
    </location>
</feature>
<feature type="domain" description="BRCT" evidence="3">
    <location>
        <begin position="427"/>
        <end position="513"/>
    </location>
</feature>
<dbReference type="CDD" id="cd17731">
    <property type="entry name" value="BRCT_TopBP1_rpt2_like"/>
    <property type="match status" value="1"/>
</dbReference>
<dbReference type="Proteomes" id="UP000234585">
    <property type="component" value="Unassembled WGS sequence"/>
</dbReference>
<dbReference type="GO" id="GO:0033314">
    <property type="term" value="P:mitotic DNA replication checkpoint signaling"/>
    <property type="evidence" value="ECO:0007669"/>
    <property type="project" value="TreeGrafter"/>
</dbReference>
<dbReference type="PANTHER" id="PTHR13561:SF20">
    <property type="entry name" value="DNA TOPOISOMERASE 2-BINDING PROTEIN 1"/>
    <property type="match status" value="1"/>
</dbReference>
<dbReference type="Gene3D" id="3.40.50.10190">
    <property type="entry name" value="BRCT domain"/>
    <property type="match status" value="4"/>
</dbReference>
<dbReference type="PANTHER" id="PTHR13561">
    <property type="entry name" value="DNA REPLICATION REGULATOR DPB11-RELATED"/>
    <property type="match status" value="1"/>
</dbReference>
<feature type="region of interest" description="Disordered" evidence="2">
    <location>
        <begin position="654"/>
        <end position="718"/>
    </location>
</feature>
<gene>
    <name evidence="4" type="ORF">BDW47DRAFT_105674</name>
</gene>
<feature type="compositionally biased region" description="Basic and acidic residues" evidence="2">
    <location>
        <begin position="256"/>
        <end position="270"/>
    </location>
</feature>
<evidence type="ECO:0000313" key="5">
    <source>
        <dbReference type="Proteomes" id="UP000234585"/>
    </source>
</evidence>
<feature type="compositionally biased region" description="Polar residues" evidence="2">
    <location>
        <begin position="658"/>
        <end position="667"/>
    </location>
</feature>
<dbReference type="InterPro" id="IPR001357">
    <property type="entry name" value="BRCT_dom"/>
</dbReference>
<feature type="region of interest" description="Disordered" evidence="2">
    <location>
        <begin position="745"/>
        <end position="768"/>
    </location>
</feature>
<dbReference type="CDD" id="cd18433">
    <property type="entry name" value="BRCT_Rad4_rpt3"/>
    <property type="match status" value="1"/>
</dbReference>
<name>A0A2I2FBN0_ASPCN</name>
<reference evidence="4 5" key="1">
    <citation type="submission" date="2017-12" db="EMBL/GenBank/DDBJ databases">
        <authorList>
            <consortium name="DOE Joint Genome Institute"/>
            <person name="Haridas S."/>
            <person name="Kjaerbolling I."/>
            <person name="Vesth T.C."/>
            <person name="Frisvad J.C."/>
            <person name="Nybo J.L."/>
            <person name="Theobald S."/>
            <person name="Kuo A."/>
            <person name="Bowyer P."/>
            <person name="Matsuda Y."/>
            <person name="Mondo S."/>
            <person name="Lyhne E.K."/>
            <person name="Kogle M.E."/>
            <person name="Clum A."/>
            <person name="Lipzen A."/>
            <person name="Salamov A."/>
            <person name="Ngan C.Y."/>
            <person name="Daum C."/>
            <person name="Chiniquy J."/>
            <person name="Barry K."/>
            <person name="LaButti K."/>
            <person name="Simmons B.A."/>
            <person name="Magnuson J.K."/>
            <person name="Mortensen U.H."/>
            <person name="Larsen T.O."/>
            <person name="Grigoriev I.V."/>
            <person name="Baker S.E."/>
            <person name="Andersen M.R."/>
            <person name="Nordberg H.P."/>
            <person name="Cantor M.N."/>
            <person name="Hua S.X."/>
        </authorList>
    </citation>
    <scope>NUCLEOTIDE SEQUENCE [LARGE SCALE GENOMIC DNA]</scope>
    <source>
        <strain evidence="4 5">CBS 102.13</strain>
    </source>
</reference>
<evidence type="ECO:0000256" key="2">
    <source>
        <dbReference type="SAM" id="MobiDB-lite"/>
    </source>
</evidence>
<dbReference type="Pfam" id="PF00533">
    <property type="entry name" value="BRCT"/>
    <property type="match status" value="1"/>
</dbReference>
<dbReference type="SMART" id="SM00292">
    <property type="entry name" value="BRCT"/>
    <property type="match status" value="4"/>
</dbReference>
<evidence type="ECO:0000313" key="4">
    <source>
        <dbReference type="EMBL" id="PLB38024.1"/>
    </source>
</evidence>
<dbReference type="Pfam" id="PF12738">
    <property type="entry name" value="PTCB-BRCT"/>
    <property type="match status" value="2"/>
</dbReference>
<feature type="domain" description="BRCT" evidence="3">
    <location>
        <begin position="108"/>
        <end position="192"/>
    </location>
</feature>
<feature type="compositionally biased region" description="Polar residues" evidence="2">
    <location>
        <begin position="271"/>
        <end position="280"/>
    </location>
</feature>
<organism evidence="4 5">
    <name type="scientific">Aspergillus candidus</name>
    <dbReference type="NCBI Taxonomy" id="41067"/>
    <lineage>
        <taxon>Eukaryota</taxon>
        <taxon>Fungi</taxon>
        <taxon>Dikarya</taxon>
        <taxon>Ascomycota</taxon>
        <taxon>Pezizomycotina</taxon>
        <taxon>Eurotiomycetes</taxon>
        <taxon>Eurotiomycetidae</taxon>
        <taxon>Eurotiales</taxon>
        <taxon>Aspergillaceae</taxon>
        <taxon>Aspergillus</taxon>
        <taxon>Aspergillus subgen. Circumdati</taxon>
    </lineage>
</organism>
<dbReference type="AlphaFoldDB" id="A0A2I2FBN0"/>
<feature type="compositionally biased region" description="Low complexity" evidence="2">
    <location>
        <begin position="621"/>
        <end position="633"/>
    </location>
</feature>